<reference evidence="8 9" key="1">
    <citation type="journal article" date="2014" name="Nat. Commun.">
        <title>Klebsormidium flaccidum genome reveals primary factors for plant terrestrial adaptation.</title>
        <authorList>
            <person name="Hori K."/>
            <person name="Maruyama F."/>
            <person name="Fujisawa T."/>
            <person name="Togashi T."/>
            <person name="Yamamoto N."/>
            <person name="Seo M."/>
            <person name="Sato S."/>
            <person name="Yamada T."/>
            <person name="Mori H."/>
            <person name="Tajima N."/>
            <person name="Moriyama T."/>
            <person name="Ikeuchi M."/>
            <person name="Watanabe M."/>
            <person name="Wada H."/>
            <person name="Kobayashi K."/>
            <person name="Saito M."/>
            <person name="Masuda T."/>
            <person name="Sasaki-Sekimoto Y."/>
            <person name="Mashiguchi K."/>
            <person name="Awai K."/>
            <person name="Shimojima M."/>
            <person name="Masuda S."/>
            <person name="Iwai M."/>
            <person name="Nobusawa T."/>
            <person name="Narise T."/>
            <person name="Kondo S."/>
            <person name="Saito H."/>
            <person name="Sato R."/>
            <person name="Murakawa M."/>
            <person name="Ihara Y."/>
            <person name="Oshima-Yamada Y."/>
            <person name="Ohtaka K."/>
            <person name="Satoh M."/>
            <person name="Sonobe K."/>
            <person name="Ishii M."/>
            <person name="Ohtani R."/>
            <person name="Kanamori-Sato M."/>
            <person name="Honoki R."/>
            <person name="Miyazaki D."/>
            <person name="Mochizuki H."/>
            <person name="Umetsu J."/>
            <person name="Higashi K."/>
            <person name="Shibata D."/>
            <person name="Kamiya Y."/>
            <person name="Sato N."/>
            <person name="Nakamura Y."/>
            <person name="Tabata S."/>
            <person name="Ida S."/>
            <person name="Kurokawa K."/>
            <person name="Ohta H."/>
        </authorList>
    </citation>
    <scope>NUCLEOTIDE SEQUENCE [LARGE SCALE GENOMIC DNA]</scope>
    <source>
        <strain evidence="8 9">NIES-2285</strain>
    </source>
</reference>
<feature type="compositionally biased region" description="Polar residues" evidence="6">
    <location>
        <begin position="86"/>
        <end position="100"/>
    </location>
</feature>
<dbReference type="InterPro" id="IPR002344">
    <property type="entry name" value="Lupus_La"/>
</dbReference>
<dbReference type="AlphaFoldDB" id="A0A1Y1HK12"/>
<evidence type="ECO:0000256" key="6">
    <source>
        <dbReference type="SAM" id="MobiDB-lite"/>
    </source>
</evidence>
<organism evidence="8 9">
    <name type="scientific">Klebsormidium nitens</name>
    <name type="common">Green alga</name>
    <name type="synonym">Ulothrix nitens</name>
    <dbReference type="NCBI Taxonomy" id="105231"/>
    <lineage>
        <taxon>Eukaryota</taxon>
        <taxon>Viridiplantae</taxon>
        <taxon>Streptophyta</taxon>
        <taxon>Klebsormidiophyceae</taxon>
        <taxon>Klebsormidiales</taxon>
        <taxon>Klebsormidiaceae</taxon>
        <taxon>Klebsormidium</taxon>
    </lineage>
</organism>
<evidence type="ECO:0000259" key="7">
    <source>
        <dbReference type="PROSITE" id="PS50961"/>
    </source>
</evidence>
<dbReference type="EMBL" id="DF236969">
    <property type="protein sequence ID" value="GAQ78890.1"/>
    <property type="molecule type" value="Genomic_DNA"/>
</dbReference>
<dbReference type="Gene3D" id="1.10.10.10">
    <property type="entry name" value="Winged helix-like DNA-binding domain superfamily/Winged helix DNA-binding domain"/>
    <property type="match status" value="1"/>
</dbReference>
<sequence length="768" mass="81861">MADPSAPPSAVSNGKVGEIAEDKGPESVANLRRQDLLSVSHGMEGEMRECARAVDLLAGGNGRVEENASPSSREAAVDSSKLKASASKQEPSSADPATNPASQSASSQGSSRVKLSPAAAEFVPMSSRSSPQASDVPSQSTNAHAPASGRQQKKQRDRAQGNPLQTIHGFSSGPNIAMQAPGFTPPVSMGLGPIPQLPTNVPLAVQQHLAQQFILQREAMMLMQQQQQQGLHPQMRPPLLPPQMPQHFGMMQTPQQFPGRGQPFPGPNQGPHQQFQSPNPMFSGPNHQFQGPNRQFPPVMHQAPFQNEQFRQPMPGPQQHTNEQMQQSADQMQGQPSQSRAAAPPEISEELREKIVKQVEFYLSDQNLPTDNFLMKLVRKDPEGWVPIKTIGGFNKIKSLSKNHAVIAQAVRSSQQLVVSSDGKKVRRAQPLPDVNLFDIQMRTVVAENLPSNPTIQGMEALFSQVGKVNMVRICHPEGANSATQSARDAQAKFKDGPSLLVSTRQHALIEMESFELADRACAELTDRQNWRSGLQVRPLVRRQGLRKASAPRGDSEGEGTGTEGEGHKERKLPVHPDGAAPGRGKGRGQQGQPANGPGTQNRDPSPARAALPKGPRMPDGTKGFVFGRGRTVNALGRSMKPIGEPPAASGVEAGTQNEGQKEGAVDDLTAKAAGVIKSEIVINEAGARQAAEKAQETEESANVSEQIANASKGSIAENTSSADIEATDEVKPSTAKIESKPVAASVSEAENGTASKSVLPDGLDSTA</sequence>
<comment type="subcellular location">
    <subcellularLocation>
        <location evidence="2">Nucleus</location>
    </subcellularLocation>
</comment>
<dbReference type="InterPro" id="IPR036388">
    <property type="entry name" value="WH-like_DNA-bd_sf"/>
</dbReference>
<protein>
    <recommendedName>
        <fullName evidence="7">HTH La-type RNA-binding domain-containing protein</fullName>
    </recommendedName>
</protein>
<feature type="region of interest" description="Disordered" evidence="6">
    <location>
        <begin position="259"/>
        <end position="346"/>
    </location>
</feature>
<dbReference type="FunFam" id="1.10.10.10:FF:000158">
    <property type="entry name" value="La ribonucleoprotein domain family member 7"/>
    <property type="match status" value="1"/>
</dbReference>
<feature type="region of interest" description="Disordered" evidence="6">
    <location>
        <begin position="62"/>
        <end position="172"/>
    </location>
</feature>
<feature type="region of interest" description="Disordered" evidence="6">
    <location>
        <begin position="1"/>
        <end position="33"/>
    </location>
</feature>
<dbReference type="CDD" id="cd08033">
    <property type="entry name" value="LARP_6"/>
    <property type="match status" value="1"/>
</dbReference>
<name>A0A1Y1HK12_KLENI</name>
<evidence type="ECO:0000256" key="1">
    <source>
        <dbReference type="ARBA" id="ARBA00002339"/>
    </source>
</evidence>
<dbReference type="PRINTS" id="PR00302">
    <property type="entry name" value="LUPUSLA"/>
</dbReference>
<dbReference type="SMART" id="SM00715">
    <property type="entry name" value="LA"/>
    <property type="match status" value="1"/>
</dbReference>
<evidence type="ECO:0000256" key="3">
    <source>
        <dbReference type="ARBA" id="ARBA00022884"/>
    </source>
</evidence>
<feature type="region of interest" description="Disordered" evidence="6">
    <location>
        <begin position="692"/>
        <end position="768"/>
    </location>
</feature>
<dbReference type="PROSITE" id="PS50961">
    <property type="entry name" value="HTH_LA"/>
    <property type="match status" value="1"/>
</dbReference>
<dbReference type="InterPro" id="IPR036390">
    <property type="entry name" value="WH_DNA-bd_sf"/>
</dbReference>
<gene>
    <name evidence="8" type="ORF">KFL_000200420</name>
</gene>
<accession>A0A1Y1HK12</accession>
<feature type="domain" description="HTH La-type RNA-binding" evidence="7">
    <location>
        <begin position="345"/>
        <end position="436"/>
    </location>
</feature>
<proteinExistence type="predicted"/>
<evidence type="ECO:0000256" key="4">
    <source>
        <dbReference type="ARBA" id="ARBA00023242"/>
    </source>
</evidence>
<comment type="function">
    <text evidence="1">Transcriptional regulator.</text>
</comment>
<evidence type="ECO:0000313" key="9">
    <source>
        <dbReference type="Proteomes" id="UP000054558"/>
    </source>
</evidence>
<dbReference type="GO" id="GO:0003729">
    <property type="term" value="F:mRNA binding"/>
    <property type="evidence" value="ECO:0000318"/>
    <property type="project" value="GO_Central"/>
</dbReference>
<keyword evidence="4" id="KW-0539">Nucleus</keyword>
<dbReference type="SUPFAM" id="SSF54928">
    <property type="entry name" value="RNA-binding domain, RBD"/>
    <property type="match status" value="1"/>
</dbReference>
<dbReference type="Gene3D" id="3.30.70.330">
    <property type="match status" value="1"/>
</dbReference>
<dbReference type="InterPro" id="IPR045180">
    <property type="entry name" value="La_dom_prot"/>
</dbReference>
<dbReference type="OMA" id="PAFRMRE"/>
<dbReference type="PANTHER" id="PTHR22792">
    <property type="entry name" value="LUPUS LA PROTEIN-RELATED"/>
    <property type="match status" value="1"/>
</dbReference>
<feature type="compositionally biased region" description="Polar residues" evidence="6">
    <location>
        <begin position="277"/>
        <end position="293"/>
    </location>
</feature>
<dbReference type="PANTHER" id="PTHR22792:SF66">
    <property type="entry name" value="LA-RELATED PROTEIN 6B"/>
    <property type="match status" value="1"/>
</dbReference>
<evidence type="ECO:0000313" key="8">
    <source>
        <dbReference type="EMBL" id="GAQ78890.1"/>
    </source>
</evidence>
<dbReference type="OrthoDB" id="435402at2759"/>
<evidence type="ECO:0000256" key="2">
    <source>
        <dbReference type="ARBA" id="ARBA00004123"/>
    </source>
</evidence>
<feature type="compositionally biased region" description="Low complexity" evidence="6">
    <location>
        <begin position="101"/>
        <end position="111"/>
    </location>
</feature>
<dbReference type="GO" id="GO:0006396">
    <property type="term" value="P:RNA processing"/>
    <property type="evidence" value="ECO:0007669"/>
    <property type="project" value="InterPro"/>
</dbReference>
<dbReference type="InterPro" id="IPR006630">
    <property type="entry name" value="La_HTH"/>
</dbReference>
<keyword evidence="3 5" id="KW-0694">RNA-binding</keyword>
<dbReference type="Proteomes" id="UP000054558">
    <property type="component" value="Unassembled WGS sequence"/>
</dbReference>
<feature type="compositionally biased region" description="Polar residues" evidence="6">
    <location>
        <begin position="162"/>
        <end position="172"/>
    </location>
</feature>
<dbReference type="GO" id="GO:1990904">
    <property type="term" value="C:ribonucleoprotein complex"/>
    <property type="evidence" value="ECO:0007669"/>
    <property type="project" value="InterPro"/>
</dbReference>
<dbReference type="Pfam" id="PF05383">
    <property type="entry name" value="La"/>
    <property type="match status" value="1"/>
</dbReference>
<dbReference type="STRING" id="105231.A0A1Y1HK12"/>
<feature type="compositionally biased region" description="Low complexity" evidence="6">
    <location>
        <begin position="259"/>
        <end position="276"/>
    </location>
</feature>
<dbReference type="GO" id="GO:0005634">
    <property type="term" value="C:nucleus"/>
    <property type="evidence" value="ECO:0000318"/>
    <property type="project" value="GO_Central"/>
</dbReference>
<feature type="compositionally biased region" description="Low complexity" evidence="6">
    <location>
        <begin position="324"/>
        <end position="338"/>
    </location>
</feature>
<evidence type="ECO:0000256" key="5">
    <source>
        <dbReference type="PROSITE-ProRule" id="PRU00332"/>
    </source>
</evidence>
<dbReference type="InterPro" id="IPR035979">
    <property type="entry name" value="RBD_domain_sf"/>
</dbReference>
<feature type="compositionally biased region" description="Basic and acidic residues" evidence="6">
    <location>
        <begin position="565"/>
        <end position="575"/>
    </location>
</feature>
<feature type="compositionally biased region" description="Polar residues" evidence="6">
    <location>
        <begin position="701"/>
        <end position="723"/>
    </location>
</feature>
<dbReference type="InterPro" id="IPR012677">
    <property type="entry name" value="Nucleotide-bd_a/b_plait_sf"/>
</dbReference>
<keyword evidence="9" id="KW-1185">Reference proteome</keyword>
<dbReference type="SUPFAM" id="SSF46785">
    <property type="entry name" value="Winged helix' DNA-binding domain"/>
    <property type="match status" value="1"/>
</dbReference>
<feature type="compositionally biased region" description="Polar residues" evidence="6">
    <location>
        <begin position="126"/>
        <end position="143"/>
    </location>
</feature>
<feature type="region of interest" description="Disordered" evidence="6">
    <location>
        <begin position="542"/>
        <end position="664"/>
    </location>
</feature>